<sequence>MLASRSTTTPAKGASTRASFCHCRSPLSSSLTGSCAILDDVLAMAPSLATTSPAAAKLSMLADQDEDNPYRTQGF</sequence>
<evidence type="ECO:0000313" key="1">
    <source>
        <dbReference type="EnsemblPlants" id="AET1Gv20160500.6"/>
    </source>
</evidence>
<reference evidence="1" key="4">
    <citation type="submission" date="2019-03" db="UniProtKB">
        <authorList>
            <consortium name="EnsemblPlants"/>
        </authorList>
    </citation>
    <scope>IDENTIFICATION</scope>
</reference>
<reference evidence="2" key="1">
    <citation type="journal article" date="2014" name="Science">
        <title>Ancient hybridizations among the ancestral genomes of bread wheat.</title>
        <authorList>
            <consortium name="International Wheat Genome Sequencing Consortium,"/>
            <person name="Marcussen T."/>
            <person name="Sandve S.R."/>
            <person name="Heier L."/>
            <person name="Spannagl M."/>
            <person name="Pfeifer M."/>
            <person name="Jakobsen K.S."/>
            <person name="Wulff B.B."/>
            <person name="Steuernagel B."/>
            <person name="Mayer K.F."/>
            <person name="Olsen O.A."/>
        </authorList>
    </citation>
    <scope>NUCLEOTIDE SEQUENCE [LARGE SCALE GENOMIC DNA]</scope>
    <source>
        <strain evidence="2">cv. AL8/78</strain>
    </source>
</reference>
<dbReference type="AlphaFoldDB" id="A0A452XTT3"/>
<organism evidence="1 2">
    <name type="scientific">Aegilops tauschii subsp. strangulata</name>
    <name type="common">Goatgrass</name>
    <dbReference type="NCBI Taxonomy" id="200361"/>
    <lineage>
        <taxon>Eukaryota</taxon>
        <taxon>Viridiplantae</taxon>
        <taxon>Streptophyta</taxon>
        <taxon>Embryophyta</taxon>
        <taxon>Tracheophyta</taxon>
        <taxon>Spermatophyta</taxon>
        <taxon>Magnoliopsida</taxon>
        <taxon>Liliopsida</taxon>
        <taxon>Poales</taxon>
        <taxon>Poaceae</taxon>
        <taxon>BOP clade</taxon>
        <taxon>Pooideae</taxon>
        <taxon>Triticodae</taxon>
        <taxon>Triticeae</taxon>
        <taxon>Triticinae</taxon>
        <taxon>Aegilops</taxon>
    </lineage>
</organism>
<dbReference type="Gramene" id="AET1Gv20160500.6">
    <property type="protein sequence ID" value="AET1Gv20160500.6"/>
    <property type="gene ID" value="AET1Gv20160500"/>
</dbReference>
<dbReference type="PROSITE" id="PS51257">
    <property type="entry name" value="PROKAR_LIPOPROTEIN"/>
    <property type="match status" value="1"/>
</dbReference>
<protein>
    <submittedName>
        <fullName evidence="1">Uncharacterized protein</fullName>
    </submittedName>
</protein>
<reference evidence="2" key="2">
    <citation type="journal article" date="2017" name="Nat. Plants">
        <title>The Aegilops tauschii genome reveals multiple impacts of transposons.</title>
        <authorList>
            <person name="Zhao G."/>
            <person name="Zou C."/>
            <person name="Li K."/>
            <person name="Wang K."/>
            <person name="Li T."/>
            <person name="Gao L."/>
            <person name="Zhang X."/>
            <person name="Wang H."/>
            <person name="Yang Z."/>
            <person name="Liu X."/>
            <person name="Jiang W."/>
            <person name="Mao L."/>
            <person name="Kong X."/>
            <person name="Jiao Y."/>
            <person name="Jia J."/>
        </authorList>
    </citation>
    <scope>NUCLEOTIDE SEQUENCE [LARGE SCALE GENOMIC DNA]</scope>
    <source>
        <strain evidence="2">cv. AL8/78</strain>
    </source>
</reference>
<accession>A0A452XTT3</accession>
<reference evidence="1" key="5">
    <citation type="journal article" date="2021" name="G3 (Bethesda)">
        <title>Aegilops tauschii genome assembly Aet v5.0 features greater sequence contiguity and improved annotation.</title>
        <authorList>
            <person name="Wang L."/>
            <person name="Zhu T."/>
            <person name="Rodriguez J.C."/>
            <person name="Deal K.R."/>
            <person name="Dubcovsky J."/>
            <person name="McGuire P.E."/>
            <person name="Lux T."/>
            <person name="Spannagl M."/>
            <person name="Mayer K.F.X."/>
            <person name="Baldrich P."/>
            <person name="Meyers B.C."/>
            <person name="Huo N."/>
            <person name="Gu Y.Q."/>
            <person name="Zhou H."/>
            <person name="Devos K.M."/>
            <person name="Bennetzen J.L."/>
            <person name="Unver T."/>
            <person name="Budak H."/>
            <person name="Gulick P.J."/>
            <person name="Galiba G."/>
            <person name="Kalapos B."/>
            <person name="Nelson D.R."/>
            <person name="Li P."/>
            <person name="You F.M."/>
            <person name="Luo M.C."/>
            <person name="Dvorak J."/>
        </authorList>
    </citation>
    <scope>NUCLEOTIDE SEQUENCE [LARGE SCALE GENOMIC DNA]</scope>
    <source>
        <strain evidence="1">cv. AL8/78</strain>
    </source>
</reference>
<proteinExistence type="predicted"/>
<dbReference type="EnsemblPlants" id="AET1Gv20160500.6">
    <property type="protein sequence ID" value="AET1Gv20160500.6"/>
    <property type="gene ID" value="AET1Gv20160500"/>
</dbReference>
<name>A0A452XTT3_AEGTS</name>
<keyword evidence="2" id="KW-1185">Reference proteome</keyword>
<dbReference type="Proteomes" id="UP000015105">
    <property type="component" value="Chromosome 1D"/>
</dbReference>
<evidence type="ECO:0000313" key="2">
    <source>
        <dbReference type="Proteomes" id="UP000015105"/>
    </source>
</evidence>
<reference evidence="1" key="3">
    <citation type="journal article" date="2017" name="Nature">
        <title>Genome sequence of the progenitor of the wheat D genome Aegilops tauschii.</title>
        <authorList>
            <person name="Luo M.C."/>
            <person name="Gu Y.Q."/>
            <person name="Puiu D."/>
            <person name="Wang H."/>
            <person name="Twardziok S.O."/>
            <person name="Deal K.R."/>
            <person name="Huo N."/>
            <person name="Zhu T."/>
            <person name="Wang L."/>
            <person name="Wang Y."/>
            <person name="McGuire P.E."/>
            <person name="Liu S."/>
            <person name="Long H."/>
            <person name="Ramasamy R.K."/>
            <person name="Rodriguez J.C."/>
            <person name="Van S.L."/>
            <person name="Yuan L."/>
            <person name="Wang Z."/>
            <person name="Xia Z."/>
            <person name="Xiao L."/>
            <person name="Anderson O.D."/>
            <person name="Ouyang S."/>
            <person name="Liang Y."/>
            <person name="Zimin A.V."/>
            <person name="Pertea G."/>
            <person name="Qi P."/>
            <person name="Bennetzen J.L."/>
            <person name="Dai X."/>
            <person name="Dawson M.W."/>
            <person name="Muller H.G."/>
            <person name="Kugler K."/>
            <person name="Rivarola-Duarte L."/>
            <person name="Spannagl M."/>
            <person name="Mayer K.F.X."/>
            <person name="Lu F.H."/>
            <person name="Bevan M.W."/>
            <person name="Leroy P."/>
            <person name="Li P."/>
            <person name="You F.M."/>
            <person name="Sun Q."/>
            <person name="Liu Z."/>
            <person name="Lyons E."/>
            <person name="Wicker T."/>
            <person name="Salzberg S.L."/>
            <person name="Devos K.M."/>
            <person name="Dvorak J."/>
        </authorList>
    </citation>
    <scope>NUCLEOTIDE SEQUENCE [LARGE SCALE GENOMIC DNA]</scope>
    <source>
        <strain evidence="1">cv. AL8/78</strain>
    </source>
</reference>